<keyword evidence="3" id="KW-1185">Reference proteome</keyword>
<dbReference type="SUPFAM" id="SSF52343">
    <property type="entry name" value="Ferredoxin reductase-like, C-terminal NADP-linked domain"/>
    <property type="match status" value="1"/>
</dbReference>
<feature type="transmembrane region" description="Helical" evidence="1">
    <location>
        <begin position="81"/>
        <end position="104"/>
    </location>
</feature>
<feature type="transmembrane region" description="Helical" evidence="1">
    <location>
        <begin position="51"/>
        <end position="69"/>
    </location>
</feature>
<evidence type="ECO:0000313" key="2">
    <source>
        <dbReference type="EMBL" id="MCF5061049.1"/>
    </source>
</evidence>
<comment type="caution">
    <text evidence="2">The sequence shown here is derived from an EMBL/GenBank/DDBJ whole genome shotgun (WGS) entry which is preliminary data.</text>
</comment>
<sequence>MGARQRRGAATRPASRWPPMIDRLMETPLPARPGGWRRWSGAPLFSHYNRLVALVLVANGWFALASLQLPFVDVQVVSQLVMFNLALAILVRQQYVINGLFWLATRIPVTWPLCIRRHAAKVYHLGGLHSGGAVAATLWFALLVGSQGWRYLQQPHSVSAAWLLVSGALLGMLVLMVVMAQPWIRGRFHNGFERVHRFAGWAALLLFWAQTLMAVPQGRLLHAMEFWVLLLLSLSIALPWLRLRRVAVSHHRPSDHAIVTRLCHTTPFAGSSTAISLQPLLEWHSFANIPAPGQPGFRLIISRAGDWTGRYIDRLPSHVWVKGITTAGVANVETLFKSVVYIATGSGIGPVMPHLLAAQVPIQLVWSTRSPAKTFGAQLVAEIVRAQPDAVIWDTDVRGKPDLVQLAYAAVQAAGAEAVICIANQALTRRVVEEMEARGIPAYGAIWDS</sequence>
<evidence type="ECO:0000256" key="1">
    <source>
        <dbReference type="SAM" id="Phobius"/>
    </source>
</evidence>
<feature type="transmembrane region" description="Helical" evidence="1">
    <location>
        <begin position="221"/>
        <end position="241"/>
    </location>
</feature>
<dbReference type="AlphaFoldDB" id="A0AAW5AIL3"/>
<protein>
    <recommendedName>
        <fullName evidence="4">Ferredoxin reductase family protein</fullName>
    </recommendedName>
</protein>
<feature type="transmembrane region" description="Helical" evidence="1">
    <location>
        <begin position="125"/>
        <end position="145"/>
    </location>
</feature>
<dbReference type="EMBL" id="WKEW01000208">
    <property type="protein sequence ID" value="MCF5061049.1"/>
    <property type="molecule type" value="Genomic_DNA"/>
</dbReference>
<dbReference type="Proteomes" id="UP000814172">
    <property type="component" value="Unassembled WGS sequence"/>
</dbReference>
<proteinExistence type="predicted"/>
<organism evidence="2 3">
    <name type="scientific">Pseudomonas proteolytica</name>
    <dbReference type="NCBI Taxonomy" id="219574"/>
    <lineage>
        <taxon>Bacteria</taxon>
        <taxon>Pseudomonadati</taxon>
        <taxon>Pseudomonadota</taxon>
        <taxon>Gammaproteobacteria</taxon>
        <taxon>Pseudomonadales</taxon>
        <taxon>Pseudomonadaceae</taxon>
        <taxon>Pseudomonas</taxon>
    </lineage>
</organism>
<reference evidence="2 3" key="1">
    <citation type="submission" date="2019-11" db="EMBL/GenBank/DDBJ databases">
        <title>Epiphytic Pseudomonas syringae from cherry orchards.</title>
        <authorList>
            <person name="Hulin M.T."/>
        </authorList>
    </citation>
    <scope>NUCLEOTIDE SEQUENCE [LARGE SCALE GENOMIC DNA]</scope>
    <source>
        <strain evidence="2 3">PA-6-9F</strain>
    </source>
</reference>
<accession>A0AAW5AIL3</accession>
<dbReference type="Gene3D" id="3.40.50.80">
    <property type="entry name" value="Nucleotide-binding domain of ferredoxin-NADP reductase (FNR) module"/>
    <property type="match status" value="1"/>
</dbReference>
<dbReference type="PANTHER" id="PTHR33927">
    <property type="entry name" value="TRANSMEMBRANE PROTEIN"/>
    <property type="match status" value="1"/>
</dbReference>
<feature type="transmembrane region" description="Helical" evidence="1">
    <location>
        <begin position="198"/>
        <end position="215"/>
    </location>
</feature>
<keyword evidence="1" id="KW-1133">Transmembrane helix</keyword>
<dbReference type="InterPro" id="IPR052979">
    <property type="entry name" value="Adenylate-forming_domain"/>
</dbReference>
<name>A0AAW5AIL3_9PSED</name>
<evidence type="ECO:0008006" key="4">
    <source>
        <dbReference type="Google" id="ProtNLM"/>
    </source>
</evidence>
<dbReference type="PANTHER" id="PTHR33927:SF5">
    <property type="entry name" value="ENZYME, PUTATIVE (AFU_ORTHOLOGUE AFUA_8G01222)-RELATED"/>
    <property type="match status" value="1"/>
</dbReference>
<gene>
    <name evidence="2" type="ORF">GIW75_29390</name>
</gene>
<keyword evidence="1" id="KW-0472">Membrane</keyword>
<keyword evidence="1" id="KW-0812">Transmembrane</keyword>
<feature type="transmembrane region" description="Helical" evidence="1">
    <location>
        <begin position="157"/>
        <end position="178"/>
    </location>
</feature>
<dbReference type="InterPro" id="IPR039261">
    <property type="entry name" value="FNR_nucleotide-bd"/>
</dbReference>
<evidence type="ECO:0000313" key="3">
    <source>
        <dbReference type="Proteomes" id="UP000814172"/>
    </source>
</evidence>